<evidence type="ECO:0000313" key="3">
    <source>
        <dbReference type="Proteomes" id="UP000649328"/>
    </source>
</evidence>
<evidence type="ECO:0000313" key="2">
    <source>
        <dbReference type="EMBL" id="KAF8001402.1"/>
    </source>
</evidence>
<protein>
    <submittedName>
        <fullName evidence="2">Uncharacterized protein</fullName>
    </submittedName>
</protein>
<dbReference type="AlphaFoldDB" id="A0A8H7GRU4"/>
<feature type="compositionally biased region" description="Basic residues" evidence="1">
    <location>
        <begin position="300"/>
        <end position="312"/>
    </location>
</feature>
<dbReference type="EMBL" id="JACBPP010000005">
    <property type="protein sequence ID" value="KAF8001402.1"/>
    <property type="molecule type" value="Genomic_DNA"/>
</dbReference>
<feature type="compositionally biased region" description="Basic and acidic residues" evidence="1">
    <location>
        <begin position="330"/>
        <end position="340"/>
    </location>
</feature>
<comment type="caution">
    <text evidence="2">The sequence shown here is derived from an EMBL/GenBank/DDBJ whole genome shotgun (WGS) entry which is preliminary data.</text>
</comment>
<reference evidence="2" key="1">
    <citation type="submission" date="2020-10" db="EMBL/GenBank/DDBJ databases">
        <title>The Whole-Genome Sequence of Metschnikowia persimmonesis, a Novel Endophytic Yeast Species Isolated from Medicinal Plant Diospyros kaki Thumb.</title>
        <authorList>
            <person name="Rahmat E."/>
            <person name="Kang Y."/>
        </authorList>
    </citation>
    <scope>NUCLEOTIDE SEQUENCE</scope>
    <source>
        <strain evidence="2">KIOM G15050</strain>
    </source>
</reference>
<dbReference type="OrthoDB" id="10395968at2759"/>
<feature type="compositionally biased region" description="Low complexity" evidence="1">
    <location>
        <begin position="15"/>
        <end position="25"/>
    </location>
</feature>
<feature type="compositionally biased region" description="Basic and acidic residues" evidence="1">
    <location>
        <begin position="196"/>
        <end position="224"/>
    </location>
</feature>
<evidence type="ECO:0000256" key="1">
    <source>
        <dbReference type="SAM" id="MobiDB-lite"/>
    </source>
</evidence>
<name>A0A8H7GRU4_9ASCO</name>
<gene>
    <name evidence="2" type="ORF">HF325_003903</name>
</gene>
<accession>A0A8H7GRU4</accession>
<proteinExistence type="predicted"/>
<feature type="compositionally biased region" description="Basic residues" evidence="1">
    <location>
        <begin position="235"/>
        <end position="257"/>
    </location>
</feature>
<feature type="region of interest" description="Disordered" evidence="1">
    <location>
        <begin position="1"/>
        <end position="88"/>
    </location>
</feature>
<organism evidence="2 3">
    <name type="scientific">Metschnikowia pulcherrima</name>
    <dbReference type="NCBI Taxonomy" id="27326"/>
    <lineage>
        <taxon>Eukaryota</taxon>
        <taxon>Fungi</taxon>
        <taxon>Dikarya</taxon>
        <taxon>Ascomycota</taxon>
        <taxon>Saccharomycotina</taxon>
        <taxon>Pichiomycetes</taxon>
        <taxon>Metschnikowiaceae</taxon>
        <taxon>Metschnikowia</taxon>
    </lineage>
</organism>
<keyword evidence="3" id="KW-1185">Reference proteome</keyword>
<feature type="compositionally biased region" description="Basic and acidic residues" evidence="1">
    <location>
        <begin position="279"/>
        <end position="299"/>
    </location>
</feature>
<feature type="region of interest" description="Disordered" evidence="1">
    <location>
        <begin position="196"/>
        <end position="349"/>
    </location>
</feature>
<feature type="compositionally biased region" description="Acidic residues" evidence="1">
    <location>
        <begin position="263"/>
        <end position="277"/>
    </location>
</feature>
<feature type="compositionally biased region" description="Basic and acidic residues" evidence="1">
    <location>
        <begin position="313"/>
        <end position="323"/>
    </location>
</feature>
<dbReference type="Proteomes" id="UP000649328">
    <property type="component" value="Unassembled WGS sequence"/>
</dbReference>
<sequence>MYPQAPENEKREYYSEPSTPSESTPPMYPSPHARESQPRPPPGHYGPYGYHEQYFGNPHEFSRAGSMPPPPPPPRHGRRPHPDDPFFYEGKHRKPHKKGIMHKVLIGSAAACGGFLLFNMGRGYEFNAMREGAHHPHDIARHGGPHMQHEFSAEGMHRGEGRPRLFGHAGELGHHGEFSHGPKGFRPDFKPDYKPDFDFEFSGERGRPNDIADHAGFRPLDDPHGPPPFPEFGMHHGKPHPKGRKGPKGAKGKHHRPEMHEEFTDESGDESNDESEVAGEFKEKWPHGKDMRNGEEGPKGPHRKHPNKPKGQRSKDETIKETPETTSEVASEKSHSEVNEKTNPLEGPK</sequence>